<dbReference type="AlphaFoldDB" id="A0A9F2NPW1"/>
<dbReference type="OMA" id="AWNKSTE"/>
<dbReference type="InterPro" id="IPR008271">
    <property type="entry name" value="Ser/Thr_kinase_AS"/>
</dbReference>
<evidence type="ECO:0000256" key="12">
    <source>
        <dbReference type="ARBA" id="ARBA00048679"/>
    </source>
</evidence>
<evidence type="ECO:0000256" key="11">
    <source>
        <dbReference type="ARBA" id="ARBA00047899"/>
    </source>
</evidence>
<evidence type="ECO:0000256" key="8">
    <source>
        <dbReference type="ARBA" id="ARBA00022777"/>
    </source>
</evidence>
<dbReference type="GeneID" id="103049074"/>
<keyword evidence="3 17" id="KW-0723">Serine/threonine-protein kinase</keyword>
<dbReference type="Gene3D" id="3.30.200.20">
    <property type="entry name" value="Phosphorylase Kinase, domain 1"/>
    <property type="match status" value="1"/>
</dbReference>
<evidence type="ECO:0000256" key="4">
    <source>
        <dbReference type="ARBA" id="ARBA00022553"/>
    </source>
</evidence>
<dbReference type="Pfam" id="PF00069">
    <property type="entry name" value="Pkinase"/>
    <property type="match status" value="1"/>
</dbReference>
<dbReference type="OrthoDB" id="504170at2759"/>
<dbReference type="Proteomes" id="UP000695026">
    <property type="component" value="Unplaced"/>
</dbReference>
<keyword evidence="6" id="KW-0053">Apoptosis</keyword>
<comment type="subcellular location">
    <subcellularLocation>
        <location evidence="1">Nucleus</location>
    </subcellularLocation>
</comment>
<dbReference type="FunFam" id="1.10.510.10:FF:000369">
    <property type="entry name" value="Serine/threonine kinase 17a"/>
    <property type="match status" value="1"/>
</dbReference>
<dbReference type="GO" id="GO:0035556">
    <property type="term" value="P:intracellular signal transduction"/>
    <property type="evidence" value="ECO:0007669"/>
    <property type="project" value="TreeGrafter"/>
</dbReference>
<keyword evidence="7 16" id="KW-0547">Nucleotide-binding</keyword>
<dbReference type="CTD" id="9263"/>
<accession>A0A9F2NPW1</accession>
<dbReference type="EC" id="2.7.11.1" evidence="2"/>
<feature type="region of interest" description="Disordered" evidence="18">
    <location>
        <begin position="1"/>
        <end position="27"/>
    </location>
</feature>
<dbReference type="Gene3D" id="1.10.510.10">
    <property type="entry name" value="Transferase(Phosphotransferase) domain 1"/>
    <property type="match status" value="1"/>
</dbReference>
<evidence type="ECO:0000256" key="9">
    <source>
        <dbReference type="ARBA" id="ARBA00022840"/>
    </source>
</evidence>
<evidence type="ECO:0000256" key="17">
    <source>
        <dbReference type="RuleBase" id="RU000304"/>
    </source>
</evidence>
<evidence type="ECO:0000256" key="13">
    <source>
        <dbReference type="ARBA" id="ARBA00060827"/>
    </source>
</evidence>
<sequence>MSPDEKPPPAPPSSSSRSGQAPHQQRRGGLLTEIQTPLLTEPFHACYTLSPGRELGRGKFAVVKKCVKKETEKEFAAKFMRKRRKGQDCRMEIIHEIAVLELAQRNQWVINLHEVYETPTEIILVLEYAAGGEIFDQCVAEREDAFKEKDVKRLMRQILEGVSFLHQNNVVHLDLKPQNILLTCESPLGDIRIVDFGLSRVMKNSEELREIMGTPEYVAPEILSYDPISTATDMWSIGVLTYVMLTGVSPFLGNDKQETFLNISQMNVNYSEDFDLVSESAVDFIKSLLVKKPEERATAEECLLHSWLAQTDISDTICWIKNTEDETNTIIINEDSTSENSTDGEKTEETVTEELILVASYTLGQCRQTEKDKIVEQKTISKRFKFEEPLLQEIPGEFIY</sequence>
<evidence type="ECO:0000256" key="3">
    <source>
        <dbReference type="ARBA" id="ARBA00022527"/>
    </source>
</evidence>
<evidence type="ECO:0000256" key="10">
    <source>
        <dbReference type="ARBA" id="ARBA00023242"/>
    </source>
</evidence>
<dbReference type="SUPFAM" id="SSF56112">
    <property type="entry name" value="Protein kinase-like (PK-like)"/>
    <property type="match status" value="1"/>
</dbReference>
<dbReference type="InterPro" id="IPR017441">
    <property type="entry name" value="Protein_kinase_ATP_BS"/>
</dbReference>
<dbReference type="GO" id="GO:0006915">
    <property type="term" value="P:apoptotic process"/>
    <property type="evidence" value="ECO:0007669"/>
    <property type="project" value="UniProtKB-KW"/>
</dbReference>
<evidence type="ECO:0000256" key="15">
    <source>
        <dbReference type="ARBA" id="ARBA00076112"/>
    </source>
</evidence>
<dbReference type="RefSeq" id="XP_007423489.1">
    <property type="nucleotide sequence ID" value="XM_007423427.2"/>
</dbReference>
<comment type="catalytic activity">
    <reaction evidence="12">
        <text>L-seryl-[protein] + ATP = O-phospho-L-seryl-[protein] + ADP + H(+)</text>
        <dbReference type="Rhea" id="RHEA:17989"/>
        <dbReference type="Rhea" id="RHEA-COMP:9863"/>
        <dbReference type="Rhea" id="RHEA-COMP:11604"/>
        <dbReference type="ChEBI" id="CHEBI:15378"/>
        <dbReference type="ChEBI" id="CHEBI:29999"/>
        <dbReference type="ChEBI" id="CHEBI:30616"/>
        <dbReference type="ChEBI" id="CHEBI:83421"/>
        <dbReference type="ChEBI" id="CHEBI:456216"/>
        <dbReference type="EC" id="2.7.11.1"/>
    </reaction>
</comment>
<name>A0A9F2NPW1_PYTBI</name>
<dbReference type="PANTHER" id="PTHR24342:SF6">
    <property type="entry name" value="SERINE_THREONINE-PROTEIN KINASE 17A"/>
    <property type="match status" value="1"/>
</dbReference>
<feature type="domain" description="Protein kinase" evidence="19">
    <location>
        <begin position="49"/>
        <end position="308"/>
    </location>
</feature>
<dbReference type="FunFam" id="3.30.200.20:FF:000175">
    <property type="entry name" value="Serine/threonine-protein kinase 17B"/>
    <property type="match status" value="1"/>
</dbReference>
<dbReference type="GO" id="GO:0005524">
    <property type="term" value="F:ATP binding"/>
    <property type="evidence" value="ECO:0007669"/>
    <property type="project" value="UniProtKB-UniRule"/>
</dbReference>
<dbReference type="GO" id="GO:0004674">
    <property type="term" value="F:protein serine/threonine kinase activity"/>
    <property type="evidence" value="ECO:0007669"/>
    <property type="project" value="UniProtKB-KW"/>
</dbReference>
<evidence type="ECO:0000256" key="1">
    <source>
        <dbReference type="ARBA" id="ARBA00004123"/>
    </source>
</evidence>
<evidence type="ECO:0000256" key="16">
    <source>
        <dbReference type="PROSITE-ProRule" id="PRU10141"/>
    </source>
</evidence>
<feature type="binding site" evidence="16">
    <location>
        <position position="78"/>
    </location>
    <ligand>
        <name>ATP</name>
        <dbReference type="ChEBI" id="CHEBI:30616"/>
    </ligand>
</feature>
<evidence type="ECO:0000259" key="19">
    <source>
        <dbReference type="PROSITE" id="PS50011"/>
    </source>
</evidence>
<evidence type="ECO:0000256" key="7">
    <source>
        <dbReference type="ARBA" id="ARBA00022741"/>
    </source>
</evidence>
<dbReference type="KEGG" id="pbi:103049074"/>
<evidence type="ECO:0000313" key="21">
    <source>
        <dbReference type="RefSeq" id="XP_007423489.1"/>
    </source>
</evidence>
<comment type="catalytic activity">
    <reaction evidence="11">
        <text>L-threonyl-[protein] + ATP = O-phospho-L-threonyl-[protein] + ADP + H(+)</text>
        <dbReference type="Rhea" id="RHEA:46608"/>
        <dbReference type="Rhea" id="RHEA-COMP:11060"/>
        <dbReference type="Rhea" id="RHEA-COMP:11605"/>
        <dbReference type="ChEBI" id="CHEBI:15378"/>
        <dbReference type="ChEBI" id="CHEBI:30013"/>
        <dbReference type="ChEBI" id="CHEBI:30616"/>
        <dbReference type="ChEBI" id="CHEBI:61977"/>
        <dbReference type="ChEBI" id="CHEBI:456216"/>
        <dbReference type="EC" id="2.7.11.1"/>
    </reaction>
</comment>
<keyword evidence="8 21" id="KW-0418">Kinase</keyword>
<gene>
    <name evidence="21" type="primary">STK17A</name>
</gene>
<keyword evidence="9 16" id="KW-0067">ATP-binding</keyword>
<keyword evidence="4" id="KW-0597">Phosphoprotein</keyword>
<dbReference type="GO" id="GO:0043065">
    <property type="term" value="P:positive regulation of apoptotic process"/>
    <property type="evidence" value="ECO:0007669"/>
    <property type="project" value="TreeGrafter"/>
</dbReference>
<evidence type="ECO:0000256" key="18">
    <source>
        <dbReference type="SAM" id="MobiDB-lite"/>
    </source>
</evidence>
<dbReference type="InterPro" id="IPR011009">
    <property type="entry name" value="Kinase-like_dom_sf"/>
</dbReference>
<dbReference type="PANTHER" id="PTHR24342">
    <property type="entry name" value="SERINE/THREONINE-PROTEIN KINASE 17"/>
    <property type="match status" value="1"/>
</dbReference>
<comment type="similarity">
    <text evidence="13">Belongs to the protein kinase superfamily. CAMK Ser/Thr protein kinase family. DAP kinase subfamily.</text>
</comment>
<evidence type="ECO:0000256" key="14">
    <source>
        <dbReference type="ARBA" id="ARBA00069222"/>
    </source>
</evidence>
<keyword evidence="5" id="KW-0808">Transferase</keyword>
<evidence type="ECO:0000313" key="20">
    <source>
        <dbReference type="Proteomes" id="UP000695026"/>
    </source>
</evidence>
<keyword evidence="10" id="KW-0539">Nucleus</keyword>
<keyword evidence="20" id="KW-1185">Reference proteome</keyword>
<dbReference type="PROSITE" id="PS00108">
    <property type="entry name" value="PROTEIN_KINASE_ST"/>
    <property type="match status" value="1"/>
</dbReference>
<dbReference type="GO" id="GO:0005634">
    <property type="term" value="C:nucleus"/>
    <property type="evidence" value="ECO:0007669"/>
    <property type="project" value="UniProtKB-SubCell"/>
</dbReference>
<dbReference type="PROSITE" id="PS50011">
    <property type="entry name" value="PROTEIN_KINASE_DOM"/>
    <property type="match status" value="1"/>
</dbReference>
<dbReference type="SMART" id="SM00220">
    <property type="entry name" value="S_TKc"/>
    <property type="match status" value="1"/>
</dbReference>
<dbReference type="InterPro" id="IPR000719">
    <property type="entry name" value="Prot_kinase_dom"/>
</dbReference>
<proteinExistence type="inferred from homology"/>
<reference evidence="21" key="1">
    <citation type="submission" date="2025-08" db="UniProtKB">
        <authorList>
            <consortium name="RefSeq"/>
        </authorList>
    </citation>
    <scope>IDENTIFICATION</scope>
    <source>
        <tissue evidence="21">Liver</tissue>
    </source>
</reference>
<evidence type="ECO:0000256" key="6">
    <source>
        <dbReference type="ARBA" id="ARBA00022703"/>
    </source>
</evidence>
<organism evidence="20 21">
    <name type="scientific">Python bivittatus</name>
    <name type="common">Burmese python</name>
    <name type="synonym">Python molurus bivittatus</name>
    <dbReference type="NCBI Taxonomy" id="176946"/>
    <lineage>
        <taxon>Eukaryota</taxon>
        <taxon>Metazoa</taxon>
        <taxon>Chordata</taxon>
        <taxon>Craniata</taxon>
        <taxon>Vertebrata</taxon>
        <taxon>Euteleostomi</taxon>
        <taxon>Lepidosauria</taxon>
        <taxon>Squamata</taxon>
        <taxon>Bifurcata</taxon>
        <taxon>Unidentata</taxon>
        <taxon>Episquamata</taxon>
        <taxon>Toxicofera</taxon>
        <taxon>Serpentes</taxon>
        <taxon>Henophidia</taxon>
        <taxon>Pythonidae</taxon>
        <taxon>Python</taxon>
    </lineage>
</organism>
<evidence type="ECO:0000256" key="2">
    <source>
        <dbReference type="ARBA" id="ARBA00012513"/>
    </source>
</evidence>
<evidence type="ECO:0000256" key="5">
    <source>
        <dbReference type="ARBA" id="ARBA00022679"/>
    </source>
</evidence>
<dbReference type="PROSITE" id="PS00107">
    <property type="entry name" value="PROTEIN_KINASE_ATP"/>
    <property type="match status" value="1"/>
</dbReference>
<protein>
    <recommendedName>
        <fullName evidence="14">Serine/threonine-protein kinase 17A</fullName>
        <ecNumber evidence="2">2.7.11.1</ecNumber>
    </recommendedName>
    <alternativeName>
        <fullName evidence="15">DAP kinase-related apoptosis-inducing protein kinase 1</fullName>
    </alternativeName>
</protein>